<dbReference type="EMBL" id="KF179385">
    <property type="protein sequence ID" value="AHB35837.1"/>
    <property type="molecule type" value="Genomic_DNA"/>
</dbReference>
<gene>
    <name evidence="1" type="primary">VACV_BRZ_SERRO2_197</name>
</gene>
<evidence type="ECO:0000313" key="1">
    <source>
        <dbReference type="EMBL" id="AHB35837.1"/>
    </source>
</evidence>
<organism evidence="1 2">
    <name type="scientific">Vaccinia virus</name>
    <name type="common">VACV</name>
    <name type="synonym">Orthopoxvirus vaccinia</name>
    <dbReference type="NCBI Taxonomy" id="10245"/>
    <lineage>
        <taxon>Viruses</taxon>
        <taxon>Varidnaviria</taxon>
        <taxon>Bamfordvirae</taxon>
        <taxon>Nucleocytoviricota</taxon>
        <taxon>Pokkesviricetes</taxon>
        <taxon>Chitovirales</taxon>
        <taxon>Poxviridae</taxon>
        <taxon>Chordopoxvirinae</taxon>
        <taxon>Orthopoxvirus</taxon>
    </lineage>
</organism>
<name>A0A0A7A5Y1_VACCV</name>
<proteinExistence type="predicted"/>
<sequence>MSRKFMQVYEYDREQYLDEFIEDRYNDSFITSPEYYSAEKYMCRYTTLNHNCINVRRCALDSKLLHDIITNCKIYNNIELVRATKFVYYLDLIKCNWVSKVGTRV</sequence>
<dbReference type="Pfam" id="PF06802">
    <property type="entry name" value="DUF1231"/>
    <property type="match status" value="1"/>
</dbReference>
<reference evidence="1 2" key="1">
    <citation type="submission" date="2013-05" db="EMBL/GenBank/DDBJ databases">
        <title>Full-genome sequencing and phylogenetic analysis of Serro 2, a Brazilian naturally-circulating human Vaccinia virus.</title>
        <authorList>
            <person name="de Souza Trindade G."/>
            <person name="Emerson G."/>
            <person name="Sammons S."/>
            <person name="Frace M."/>
            <person name="Govil D."/>
            <person name="Mota B.E.F."/>
            <person name="Abrahao J.S."/>
            <person name="Olsen-Rasmussen M."/>
            <person name="Goldsmith C.S."/>
            <person name="Li Y."/>
            <person name="Carroll D."/>
            <person name="da Fonseca F.G."/>
            <person name="Kroon E."/>
            <person name="Damon I."/>
        </authorList>
    </citation>
    <scope>NUCLEOTIDE SEQUENCE [LARGE SCALE GENOMIC DNA]</scope>
    <source>
        <strain evidence="1">Brazil Serro 2</strain>
    </source>
</reference>
<protein>
    <submittedName>
        <fullName evidence="1">Uncharacterized protein</fullName>
    </submittedName>
</protein>
<accession>A0A0A7A5Y1</accession>
<dbReference type="Proteomes" id="UP000126037">
    <property type="component" value="Segment"/>
</dbReference>
<evidence type="ECO:0000313" key="2">
    <source>
        <dbReference type="Proteomes" id="UP000126037"/>
    </source>
</evidence>
<dbReference type="InterPro" id="IPR009633">
    <property type="entry name" value="Vaccinia_virus_B17"/>
</dbReference>